<evidence type="ECO:0000313" key="1">
    <source>
        <dbReference type="EMBL" id="GKV35255.1"/>
    </source>
</evidence>
<evidence type="ECO:0000313" key="2">
    <source>
        <dbReference type="Proteomes" id="UP001054252"/>
    </source>
</evidence>
<keyword evidence="2" id="KW-1185">Reference proteome</keyword>
<protein>
    <submittedName>
        <fullName evidence="1">Uncharacterized protein</fullName>
    </submittedName>
</protein>
<organism evidence="1 2">
    <name type="scientific">Rubroshorea leprosula</name>
    <dbReference type="NCBI Taxonomy" id="152421"/>
    <lineage>
        <taxon>Eukaryota</taxon>
        <taxon>Viridiplantae</taxon>
        <taxon>Streptophyta</taxon>
        <taxon>Embryophyta</taxon>
        <taxon>Tracheophyta</taxon>
        <taxon>Spermatophyta</taxon>
        <taxon>Magnoliopsida</taxon>
        <taxon>eudicotyledons</taxon>
        <taxon>Gunneridae</taxon>
        <taxon>Pentapetalae</taxon>
        <taxon>rosids</taxon>
        <taxon>malvids</taxon>
        <taxon>Malvales</taxon>
        <taxon>Dipterocarpaceae</taxon>
        <taxon>Rubroshorea</taxon>
    </lineage>
</organism>
<sequence length="94" mass="10073">MTTHARTNIPSICAVGDVTNRMNLTPVTLMEGTCFACIACRKTVFGGQPFKPDYNNIPCAVFSGANMILAGKEEQGFTTAEGIFIAGWSEESYG</sequence>
<dbReference type="Gene3D" id="3.50.50.60">
    <property type="entry name" value="FAD/NAD(P)-binding domain"/>
    <property type="match status" value="1"/>
</dbReference>
<dbReference type="InterPro" id="IPR036188">
    <property type="entry name" value="FAD/NAD-bd_sf"/>
</dbReference>
<proteinExistence type="predicted"/>
<gene>
    <name evidence="1" type="ORF">SLEP1_g43555</name>
</gene>
<reference evidence="1 2" key="1">
    <citation type="journal article" date="2021" name="Commun. Biol.">
        <title>The genome of Shorea leprosula (Dipterocarpaceae) highlights the ecological relevance of drought in aseasonal tropical rainforests.</title>
        <authorList>
            <person name="Ng K.K.S."/>
            <person name="Kobayashi M.J."/>
            <person name="Fawcett J.A."/>
            <person name="Hatakeyama M."/>
            <person name="Paape T."/>
            <person name="Ng C.H."/>
            <person name="Ang C.C."/>
            <person name="Tnah L.H."/>
            <person name="Lee C.T."/>
            <person name="Nishiyama T."/>
            <person name="Sese J."/>
            <person name="O'Brien M.J."/>
            <person name="Copetti D."/>
            <person name="Mohd Noor M.I."/>
            <person name="Ong R.C."/>
            <person name="Putra M."/>
            <person name="Sireger I.Z."/>
            <person name="Indrioko S."/>
            <person name="Kosugi Y."/>
            <person name="Izuno A."/>
            <person name="Isagi Y."/>
            <person name="Lee S.L."/>
            <person name="Shimizu K.K."/>
        </authorList>
    </citation>
    <scope>NUCLEOTIDE SEQUENCE [LARGE SCALE GENOMIC DNA]</scope>
    <source>
        <strain evidence="1">214</strain>
    </source>
</reference>
<dbReference type="AlphaFoldDB" id="A0AAV5LDB2"/>
<name>A0AAV5LDB2_9ROSI</name>
<accession>A0AAV5LDB2</accession>
<comment type="caution">
    <text evidence="1">The sequence shown here is derived from an EMBL/GenBank/DDBJ whole genome shotgun (WGS) entry which is preliminary data.</text>
</comment>
<dbReference type="EMBL" id="BPVZ01000110">
    <property type="protein sequence ID" value="GKV35255.1"/>
    <property type="molecule type" value="Genomic_DNA"/>
</dbReference>
<dbReference type="Proteomes" id="UP001054252">
    <property type="component" value="Unassembled WGS sequence"/>
</dbReference>